<evidence type="ECO:0000313" key="3">
    <source>
        <dbReference type="Proteomes" id="UP000309952"/>
    </source>
</evidence>
<dbReference type="RefSeq" id="WP_138141217.1">
    <property type="nucleotide sequence ID" value="NZ_LR588407.1"/>
</dbReference>
<accession>A0A4P1K0Y6</accession>
<keyword evidence="1" id="KW-0812">Transmembrane</keyword>
<feature type="transmembrane region" description="Helical" evidence="1">
    <location>
        <begin position="74"/>
        <end position="98"/>
    </location>
</feature>
<evidence type="ECO:0000313" key="2">
    <source>
        <dbReference type="EMBL" id="VTO14005.1"/>
    </source>
</evidence>
<keyword evidence="1" id="KW-0472">Membrane</keyword>
<dbReference type="AlphaFoldDB" id="A0A4P1K0Y6"/>
<gene>
    <name evidence="2" type="ORF">NCTC9239_01247</name>
</gene>
<sequence length="152" mass="15533">MGRADLLLGLGGVHLVLALALGGAALWLGRRDMAMMRCAARVAPLEARAAVSALADWQRGALALRRLLLPAELALFWLVLGWGGLAAGVVAALGLWGFSLARAQRALYEDAGGDVLDDGLGPLVTRALIEAGALAVAYVAAFSTSAFAALAA</sequence>
<dbReference type="EMBL" id="LR588407">
    <property type="protein sequence ID" value="VTO14005.1"/>
    <property type="molecule type" value="Genomic_DNA"/>
</dbReference>
<organism evidence="2 3">
    <name type="scientific">Brevundimonas vancanneytii</name>
    <dbReference type="NCBI Taxonomy" id="1325724"/>
    <lineage>
        <taxon>Bacteria</taxon>
        <taxon>Pseudomonadati</taxon>
        <taxon>Pseudomonadota</taxon>
        <taxon>Alphaproteobacteria</taxon>
        <taxon>Caulobacterales</taxon>
        <taxon>Caulobacteraceae</taxon>
        <taxon>Brevundimonas</taxon>
    </lineage>
</organism>
<evidence type="ECO:0000256" key="1">
    <source>
        <dbReference type="SAM" id="Phobius"/>
    </source>
</evidence>
<feature type="transmembrane region" description="Helical" evidence="1">
    <location>
        <begin position="127"/>
        <end position="151"/>
    </location>
</feature>
<keyword evidence="3" id="KW-1185">Reference proteome</keyword>
<feature type="transmembrane region" description="Helical" evidence="1">
    <location>
        <begin position="6"/>
        <end position="28"/>
    </location>
</feature>
<protein>
    <submittedName>
        <fullName evidence="2">Uncharacterized protein</fullName>
    </submittedName>
</protein>
<name>A0A4P1K0Y6_9CAUL</name>
<dbReference type="Proteomes" id="UP000309952">
    <property type="component" value="Chromosome"/>
</dbReference>
<keyword evidence="1" id="KW-1133">Transmembrane helix</keyword>
<reference evidence="2 3" key="1">
    <citation type="submission" date="2019-04" db="EMBL/GenBank/DDBJ databases">
        <authorList>
            <consortium name="Pathogen Informatics"/>
        </authorList>
    </citation>
    <scope>NUCLEOTIDE SEQUENCE [LARGE SCALE GENOMIC DNA]</scope>
    <source>
        <strain evidence="2 3">NCTC9239</strain>
    </source>
</reference>
<proteinExistence type="predicted"/>
<dbReference type="KEGG" id="bvy:NCTC9239_01247"/>